<name>A0AA40E197_9PEZI</name>
<dbReference type="Proteomes" id="UP001172159">
    <property type="component" value="Unassembled WGS sequence"/>
</dbReference>
<sequence>MSLKPAKPQVPMDIVALRNNVFTFAAADFAPWFLLSRGPEHREQCVAHEDQPNPPSAEATPVSIPSNANALAVSEPLDSLYWHLIPLGLAALPPLAYGGEPIWDHANQSVDPSLLQYSNYTLGAQASVLPQTVFRPGEALQFEKDSSDTSKLDTPDMLGAMALAGESDQSLWNATSGTQVEYDSLRYIEVPESDNTSSIWAEPEPIAADTANLTLPAIDPLPSQASQATGTTKKYRRLLPDRGERQPLPFSDITQRQSSTRSNPSSPPPRKLTRLRPEPRLTSTSTLPPSSPIPMSLEAYPTQLSLTGPPRRSHRCNEPPDLPNRTSRDEFLVQQRMLGIPYKEIRRIGSFTEAESTLRGRYRTLTKCREARVRKPEWSEKDLELLARAVRTLSKTPHPDPSKVPWKKVAEYIVQTYGVSPNPYWGRLS</sequence>
<protein>
    <recommendedName>
        <fullName evidence="4">Myb-like domain-containing protein</fullName>
    </recommendedName>
</protein>
<dbReference type="AlphaFoldDB" id="A0AA40E197"/>
<dbReference type="EMBL" id="JAUKTV010000012">
    <property type="protein sequence ID" value="KAK0721222.1"/>
    <property type="molecule type" value="Genomic_DNA"/>
</dbReference>
<evidence type="ECO:0000256" key="1">
    <source>
        <dbReference type="SAM" id="MobiDB-lite"/>
    </source>
</evidence>
<feature type="compositionally biased region" description="Low complexity" evidence="1">
    <location>
        <begin position="254"/>
        <end position="264"/>
    </location>
</feature>
<evidence type="ECO:0000313" key="3">
    <source>
        <dbReference type="Proteomes" id="UP001172159"/>
    </source>
</evidence>
<feature type="region of interest" description="Disordered" evidence="1">
    <location>
        <begin position="237"/>
        <end position="328"/>
    </location>
</feature>
<proteinExistence type="predicted"/>
<accession>A0AA40E197</accession>
<evidence type="ECO:0008006" key="4">
    <source>
        <dbReference type="Google" id="ProtNLM"/>
    </source>
</evidence>
<reference evidence="2" key="1">
    <citation type="submission" date="2023-06" db="EMBL/GenBank/DDBJ databases">
        <title>Genome-scale phylogeny and comparative genomics of the fungal order Sordariales.</title>
        <authorList>
            <consortium name="Lawrence Berkeley National Laboratory"/>
            <person name="Hensen N."/>
            <person name="Bonometti L."/>
            <person name="Westerberg I."/>
            <person name="Brannstrom I.O."/>
            <person name="Guillou S."/>
            <person name="Cros-Aarteil S."/>
            <person name="Calhoun S."/>
            <person name="Haridas S."/>
            <person name="Kuo A."/>
            <person name="Mondo S."/>
            <person name="Pangilinan J."/>
            <person name="Riley R."/>
            <person name="Labutti K."/>
            <person name="Andreopoulos B."/>
            <person name="Lipzen A."/>
            <person name="Chen C."/>
            <person name="Yanf M."/>
            <person name="Daum C."/>
            <person name="Ng V."/>
            <person name="Clum A."/>
            <person name="Steindorff A."/>
            <person name="Ohm R."/>
            <person name="Martin F."/>
            <person name="Silar P."/>
            <person name="Natvig D."/>
            <person name="Lalanne C."/>
            <person name="Gautier V."/>
            <person name="Ament-Velasquez S.L."/>
            <person name="Kruys A."/>
            <person name="Hutchinson M.I."/>
            <person name="Powell A.J."/>
            <person name="Barry K."/>
            <person name="Miller A.N."/>
            <person name="Grigoriev I.V."/>
            <person name="Debuchy R."/>
            <person name="Gladieux P."/>
            <person name="Thoren M.H."/>
            <person name="Johannesson H."/>
        </authorList>
    </citation>
    <scope>NUCLEOTIDE SEQUENCE</scope>
    <source>
        <strain evidence="2">CBS 540.89</strain>
    </source>
</reference>
<evidence type="ECO:0000313" key="2">
    <source>
        <dbReference type="EMBL" id="KAK0721222.1"/>
    </source>
</evidence>
<gene>
    <name evidence="2" type="ORF">B0T21DRAFT_414413</name>
</gene>
<organism evidence="2 3">
    <name type="scientific">Apiosordaria backusii</name>
    <dbReference type="NCBI Taxonomy" id="314023"/>
    <lineage>
        <taxon>Eukaryota</taxon>
        <taxon>Fungi</taxon>
        <taxon>Dikarya</taxon>
        <taxon>Ascomycota</taxon>
        <taxon>Pezizomycotina</taxon>
        <taxon>Sordariomycetes</taxon>
        <taxon>Sordariomycetidae</taxon>
        <taxon>Sordariales</taxon>
        <taxon>Lasiosphaeriaceae</taxon>
        <taxon>Apiosordaria</taxon>
    </lineage>
</organism>
<feature type="compositionally biased region" description="Low complexity" evidence="1">
    <location>
        <begin position="280"/>
        <end position="297"/>
    </location>
</feature>
<comment type="caution">
    <text evidence="2">The sequence shown here is derived from an EMBL/GenBank/DDBJ whole genome shotgun (WGS) entry which is preliminary data.</text>
</comment>
<keyword evidence="3" id="KW-1185">Reference proteome</keyword>